<keyword evidence="3" id="KW-1185">Reference proteome</keyword>
<evidence type="ECO:0000313" key="3">
    <source>
        <dbReference type="Proteomes" id="UP000199477"/>
    </source>
</evidence>
<gene>
    <name evidence="2" type="ORF">SAMN02799615_02935</name>
</gene>
<dbReference type="Proteomes" id="UP000199477">
    <property type="component" value="Unassembled WGS sequence"/>
</dbReference>
<reference evidence="3" key="1">
    <citation type="submission" date="2016-10" db="EMBL/GenBank/DDBJ databases">
        <authorList>
            <person name="Varghese N."/>
            <person name="Submissions S."/>
        </authorList>
    </citation>
    <scope>NUCLEOTIDE SEQUENCE [LARGE SCALE GENOMIC DNA]</scope>
    <source>
        <strain evidence="3">UNC178MFTsu3.1</strain>
    </source>
</reference>
<dbReference type="EMBL" id="FONH01000011">
    <property type="protein sequence ID" value="SFF26598.1"/>
    <property type="molecule type" value="Genomic_DNA"/>
</dbReference>
<dbReference type="RefSeq" id="WP_026635053.1">
    <property type="nucleotide sequence ID" value="NZ_FONH01000011.1"/>
</dbReference>
<name>A0A1I2HAJ2_9GAMM</name>
<keyword evidence="1" id="KW-0732">Signal</keyword>
<feature type="signal peptide" evidence="1">
    <location>
        <begin position="1"/>
        <end position="25"/>
    </location>
</feature>
<protein>
    <recommendedName>
        <fullName evidence="4">Type 1 fimbrial protein</fullName>
    </recommendedName>
</protein>
<feature type="chain" id="PRO_5011566492" description="Type 1 fimbrial protein" evidence="1">
    <location>
        <begin position="26"/>
        <end position="114"/>
    </location>
</feature>
<dbReference type="AlphaFoldDB" id="A0A1I2HAJ2"/>
<evidence type="ECO:0000256" key="1">
    <source>
        <dbReference type="SAM" id="SignalP"/>
    </source>
</evidence>
<proteinExistence type="predicted"/>
<evidence type="ECO:0000313" key="2">
    <source>
        <dbReference type="EMBL" id="SFF26598.1"/>
    </source>
</evidence>
<accession>A0A1I2HAJ2</accession>
<organism evidence="2 3">
    <name type="scientific">Dyella marensis</name>
    <dbReference type="NCBI Taxonomy" id="500610"/>
    <lineage>
        <taxon>Bacteria</taxon>
        <taxon>Pseudomonadati</taxon>
        <taxon>Pseudomonadota</taxon>
        <taxon>Gammaproteobacteria</taxon>
        <taxon>Lysobacterales</taxon>
        <taxon>Rhodanobacteraceae</taxon>
        <taxon>Dyella</taxon>
    </lineage>
</organism>
<sequence>MRIWIRKMRVAGLVAMALVPAAAMADGGTIVFSGAIVEPTCSVGAQRIDDARGAPAPVRYRCSESVSASPGQRAQSYALSVSDTIGTPLASDPLIVYLAQYLSAQPKLVTQTYD</sequence>
<evidence type="ECO:0008006" key="4">
    <source>
        <dbReference type="Google" id="ProtNLM"/>
    </source>
</evidence>